<dbReference type="PANTHER" id="PTHR22948">
    <property type="entry name" value="TUDOR DOMAIN CONTAINING PROTEIN"/>
    <property type="match status" value="1"/>
</dbReference>
<feature type="region of interest" description="Disordered" evidence="1">
    <location>
        <begin position="455"/>
        <end position="495"/>
    </location>
</feature>
<dbReference type="WBParaSite" id="ALUE_0000630101-mRNA-1">
    <property type="protein sequence ID" value="ALUE_0000630101-mRNA-1"/>
    <property type="gene ID" value="ALUE_0000630101"/>
</dbReference>
<organism evidence="3 4">
    <name type="scientific">Ascaris lumbricoides</name>
    <name type="common">Giant roundworm</name>
    <dbReference type="NCBI Taxonomy" id="6252"/>
    <lineage>
        <taxon>Eukaryota</taxon>
        <taxon>Metazoa</taxon>
        <taxon>Ecdysozoa</taxon>
        <taxon>Nematoda</taxon>
        <taxon>Chromadorea</taxon>
        <taxon>Rhabditida</taxon>
        <taxon>Spirurina</taxon>
        <taxon>Ascaridomorpha</taxon>
        <taxon>Ascaridoidea</taxon>
        <taxon>Ascarididae</taxon>
        <taxon>Ascaris</taxon>
    </lineage>
</organism>
<feature type="compositionally biased region" description="Basic residues" evidence="1">
    <location>
        <begin position="519"/>
        <end position="533"/>
    </location>
</feature>
<dbReference type="Pfam" id="PF00567">
    <property type="entry name" value="TUDOR"/>
    <property type="match status" value="1"/>
</dbReference>
<dbReference type="InterPro" id="IPR002999">
    <property type="entry name" value="Tudor"/>
</dbReference>
<feature type="compositionally biased region" description="Low complexity" evidence="1">
    <location>
        <begin position="534"/>
        <end position="543"/>
    </location>
</feature>
<dbReference type="Proteomes" id="UP000036681">
    <property type="component" value="Unplaced"/>
</dbReference>
<evidence type="ECO:0000256" key="1">
    <source>
        <dbReference type="SAM" id="MobiDB-lite"/>
    </source>
</evidence>
<dbReference type="AlphaFoldDB" id="A0A9J2P9A7"/>
<dbReference type="CDD" id="cd20379">
    <property type="entry name" value="Tudor_dTUD-like"/>
    <property type="match status" value="1"/>
</dbReference>
<protein>
    <submittedName>
        <fullName evidence="4">Tudor domain-containing protein</fullName>
    </submittedName>
</protein>
<dbReference type="SUPFAM" id="SSF63748">
    <property type="entry name" value="Tudor/PWWP/MBT"/>
    <property type="match status" value="1"/>
</dbReference>
<dbReference type="PANTHER" id="PTHR22948:SF76">
    <property type="entry name" value="FI20010P1-RELATED"/>
    <property type="match status" value="1"/>
</dbReference>
<feature type="region of interest" description="Disordered" evidence="1">
    <location>
        <begin position="707"/>
        <end position="736"/>
    </location>
</feature>
<evidence type="ECO:0000313" key="4">
    <source>
        <dbReference type="WBParaSite" id="ALUE_0000630101-mRNA-1"/>
    </source>
</evidence>
<feature type="compositionally biased region" description="Basic residues" evidence="1">
    <location>
        <begin position="1059"/>
        <end position="1068"/>
    </location>
</feature>
<dbReference type="InterPro" id="IPR050621">
    <property type="entry name" value="Tudor_domain_containing"/>
</dbReference>
<evidence type="ECO:0000259" key="2">
    <source>
        <dbReference type="PROSITE" id="PS50304"/>
    </source>
</evidence>
<evidence type="ECO:0000313" key="3">
    <source>
        <dbReference type="Proteomes" id="UP000036681"/>
    </source>
</evidence>
<proteinExistence type="predicted"/>
<name>A0A9J2P9A7_ASCLU</name>
<feature type="compositionally biased region" description="Low complexity" evidence="1">
    <location>
        <begin position="1034"/>
        <end position="1058"/>
    </location>
</feature>
<dbReference type="SMART" id="SM00333">
    <property type="entry name" value="TUDOR"/>
    <property type="match status" value="1"/>
</dbReference>
<keyword evidence="3" id="KW-1185">Reference proteome</keyword>
<feature type="compositionally biased region" description="Low complexity" evidence="1">
    <location>
        <begin position="1075"/>
        <end position="1103"/>
    </location>
</feature>
<accession>A0A9J2P9A7</accession>
<feature type="compositionally biased region" description="Polar residues" evidence="1">
    <location>
        <begin position="1007"/>
        <end position="1018"/>
    </location>
</feature>
<dbReference type="Gene3D" id="2.30.30.140">
    <property type="match status" value="1"/>
</dbReference>
<sequence length="1103" mass="121187">TSVLLFPGSAEGQLSESTRGAFKPLQIPARSGQFLDAIVSYVESLILLYVQLPSAPSLLAELQGDLSSYYNSTKGHIFNPIPGTLAYSSLKKQQDHQGATAIAKIGLNNGYFRVMVIKREDPLLVKVFFVDYGNTEDVDIRALRSMPPHLFEIPGKSRALGPRASFLRHYGTRTVYFTTRTPQCTTLSPIKNFCSQQEISDSQAIGIRLSHADSAQVGSMTLVEYRELLQDARVSIKMGECVIGGYFCGIIYVYDSNGRYHLLDDAITQRIKLSRLQLEWHSTTSRTTINHNYQAVHFPLAERPEADSEQYVIIPGIASKNAYEPPGYKGERIAPKLNAAAGNTVSKHSGRKLEKHIHRMIQEGRDYKSSMTINQTRAVPYMHDIAPKNNSLMRFSRAKLSDSRPSSNEEFLITQGPIFWMLMWIAIPLILFLIAMPIFFLHKYSKKRKSKQKASAAGVMQNEQGSAAEEQATTPIEPPNMHHGSYMSELQSAENAPGKMDITEEDLASFAGLIVSERLRRHKEGRKRPRKRGSSVSGTSSRSITDRTQPRQSKSRSHSSSLRPKQRRTAGFSPAFGAVANRFSLGQLKNSDSLGDPSSSSSYSLREIKLGNGKVTHSDKNDSSVESDCMLRRASSYSSTPSSSSPTTGIRLHVKETAETSENNSSVIPGRTCCSSLSSNPSASGFATTELESILKHKHERTFSSDLEQATNIPVDAETESEALGSGDSSEKNGGSKKATLCLKKNSNCALSTNADSQYTKIAITNQLQKHVDFAKQHYLAIEIEHSEEELLNKNSFDCHFQSVSGKNSQTEMRLIHNINLPNRSQRKNTREVSPIAISRGGVTVKSTCTKNSLPSSWIREPVIQRSTAGDEIDETRYLWPITSGGSSSFVQNLWIPQNTSLLSNSLGPSNDAPLKIEYANSLQESDFEMPQLSMIDRIIAGDGVARFGDVGPTLANPQVRPAEIAPRCDVQRPPDQSLMINRERQINESQPSPVSVRLAHILSKRSLTSTDSVSESPSLLHDDSAPQMDGSESHSTSSASTSSTDDTSPSEASSSRVKSCRKCSPKRRYWEPCSGVSMRSSGSASSSELSTTDESSSTASCT</sequence>
<reference evidence="4" key="1">
    <citation type="submission" date="2023-03" db="UniProtKB">
        <authorList>
            <consortium name="WormBaseParasite"/>
        </authorList>
    </citation>
    <scope>IDENTIFICATION</scope>
</reference>
<feature type="region of interest" description="Disordered" evidence="1">
    <location>
        <begin position="519"/>
        <end position="573"/>
    </location>
</feature>
<dbReference type="PROSITE" id="PS50304">
    <property type="entry name" value="TUDOR"/>
    <property type="match status" value="1"/>
</dbReference>
<feature type="domain" description="Tudor" evidence="2">
    <location>
        <begin position="94"/>
        <end position="153"/>
    </location>
</feature>
<feature type="region of interest" description="Disordered" evidence="1">
    <location>
        <begin position="1007"/>
        <end position="1103"/>
    </location>
</feature>